<dbReference type="RefSeq" id="XP_013904544.1">
    <property type="nucleotide sequence ID" value="XM_014049090.1"/>
</dbReference>
<gene>
    <name evidence="2" type="ORF">MNEG_2434</name>
</gene>
<protein>
    <submittedName>
        <fullName evidence="2">Uncharacterized protein</fullName>
    </submittedName>
</protein>
<name>A0A0D2MSL4_9CHLO</name>
<proteinExistence type="predicted"/>
<keyword evidence="3" id="KW-1185">Reference proteome</keyword>
<dbReference type="KEGG" id="mng:MNEG_2434"/>
<sequence length="146" mass="13974">ALGCMVSGEYRPSLLLLRPARVAPLWGAQALAGFAEPVPRPRHMQLSIRSSGKPELLAGAGGGVASDGQTPGALGSQSIASTVPTSGSSGAFLGAVAMVPATGRLTDGLASDGGGGWVAGPQAAPRMSALGGLAGSLGVACGVAAA</sequence>
<reference evidence="2 3" key="1">
    <citation type="journal article" date="2013" name="BMC Genomics">
        <title>Reconstruction of the lipid metabolism for the microalga Monoraphidium neglectum from its genome sequence reveals characteristics suitable for biofuel production.</title>
        <authorList>
            <person name="Bogen C."/>
            <person name="Al-Dilaimi A."/>
            <person name="Albersmeier A."/>
            <person name="Wichmann J."/>
            <person name="Grundmann M."/>
            <person name="Rupp O."/>
            <person name="Lauersen K.J."/>
            <person name="Blifernez-Klassen O."/>
            <person name="Kalinowski J."/>
            <person name="Goesmann A."/>
            <person name="Mussgnug J.H."/>
            <person name="Kruse O."/>
        </authorList>
    </citation>
    <scope>NUCLEOTIDE SEQUENCE [LARGE SCALE GENOMIC DNA]</scope>
    <source>
        <strain evidence="2 3">SAG 48.87</strain>
    </source>
</reference>
<evidence type="ECO:0000313" key="3">
    <source>
        <dbReference type="Proteomes" id="UP000054498"/>
    </source>
</evidence>
<feature type="region of interest" description="Disordered" evidence="1">
    <location>
        <begin position="53"/>
        <end position="80"/>
    </location>
</feature>
<feature type="non-terminal residue" evidence="2">
    <location>
        <position position="146"/>
    </location>
</feature>
<dbReference type="AlphaFoldDB" id="A0A0D2MSL4"/>
<evidence type="ECO:0000256" key="1">
    <source>
        <dbReference type="SAM" id="MobiDB-lite"/>
    </source>
</evidence>
<accession>A0A0D2MSL4</accession>
<dbReference type="Proteomes" id="UP000054498">
    <property type="component" value="Unassembled WGS sequence"/>
</dbReference>
<dbReference type="EMBL" id="KK100494">
    <property type="protein sequence ID" value="KIZ05525.1"/>
    <property type="molecule type" value="Genomic_DNA"/>
</dbReference>
<feature type="non-terminal residue" evidence="2">
    <location>
        <position position="1"/>
    </location>
</feature>
<evidence type="ECO:0000313" key="2">
    <source>
        <dbReference type="EMBL" id="KIZ05525.1"/>
    </source>
</evidence>
<dbReference type="GeneID" id="25735312"/>
<organism evidence="2 3">
    <name type="scientific">Monoraphidium neglectum</name>
    <dbReference type="NCBI Taxonomy" id="145388"/>
    <lineage>
        <taxon>Eukaryota</taxon>
        <taxon>Viridiplantae</taxon>
        <taxon>Chlorophyta</taxon>
        <taxon>core chlorophytes</taxon>
        <taxon>Chlorophyceae</taxon>
        <taxon>CS clade</taxon>
        <taxon>Sphaeropleales</taxon>
        <taxon>Selenastraceae</taxon>
        <taxon>Monoraphidium</taxon>
    </lineage>
</organism>